<dbReference type="GO" id="GO:0008476">
    <property type="term" value="F:protein-tyrosine sulfotransferase activity"/>
    <property type="evidence" value="ECO:0007669"/>
    <property type="project" value="InterPro"/>
</dbReference>
<keyword evidence="2" id="KW-0802">TPR repeat</keyword>
<dbReference type="AlphaFoldDB" id="A0A975FY77"/>
<evidence type="ECO:0000313" key="4">
    <source>
        <dbReference type="Proteomes" id="UP000676409"/>
    </source>
</evidence>
<dbReference type="PANTHER" id="PTHR12788">
    <property type="entry name" value="PROTEIN-TYROSINE SULFOTRANSFERASE 2"/>
    <property type="match status" value="1"/>
</dbReference>
<protein>
    <submittedName>
        <fullName evidence="3">Sulfotransferase</fullName>
    </submittedName>
</protein>
<dbReference type="PROSITE" id="PS50005">
    <property type="entry name" value="TPR"/>
    <property type="match status" value="2"/>
</dbReference>
<accession>A0A975FY77</accession>
<feature type="repeat" description="TPR" evidence="2">
    <location>
        <begin position="79"/>
        <end position="112"/>
    </location>
</feature>
<dbReference type="SUPFAM" id="SSF48452">
    <property type="entry name" value="TPR-like"/>
    <property type="match status" value="2"/>
</dbReference>
<evidence type="ECO:0000313" key="3">
    <source>
        <dbReference type="EMBL" id="QUD87394.1"/>
    </source>
</evidence>
<dbReference type="EMBL" id="CP073078">
    <property type="protein sequence ID" value="QUD87394.1"/>
    <property type="molecule type" value="Genomic_DNA"/>
</dbReference>
<gene>
    <name evidence="3" type="ORF">KCG34_20435</name>
</gene>
<feature type="repeat" description="TPR" evidence="2">
    <location>
        <begin position="281"/>
        <end position="314"/>
    </location>
</feature>
<dbReference type="InterPro" id="IPR026634">
    <property type="entry name" value="TPST-like"/>
</dbReference>
<evidence type="ECO:0000256" key="2">
    <source>
        <dbReference type="PROSITE-ProRule" id="PRU00339"/>
    </source>
</evidence>
<dbReference type="Gene3D" id="3.40.50.300">
    <property type="entry name" value="P-loop containing nucleotide triphosphate hydrolases"/>
    <property type="match status" value="1"/>
</dbReference>
<dbReference type="Gene3D" id="1.25.40.10">
    <property type="entry name" value="Tetratricopeptide repeat domain"/>
    <property type="match status" value="2"/>
</dbReference>
<organism evidence="3 4">
    <name type="scientific">Phenylobacterium montanum</name>
    <dbReference type="NCBI Taxonomy" id="2823693"/>
    <lineage>
        <taxon>Bacteria</taxon>
        <taxon>Pseudomonadati</taxon>
        <taxon>Pseudomonadota</taxon>
        <taxon>Alphaproteobacteria</taxon>
        <taxon>Caulobacterales</taxon>
        <taxon>Caulobacteraceae</taxon>
        <taxon>Phenylobacterium</taxon>
    </lineage>
</organism>
<dbReference type="Pfam" id="PF13432">
    <property type="entry name" value="TPR_16"/>
    <property type="match status" value="2"/>
</dbReference>
<dbReference type="RefSeq" id="WP_211937446.1">
    <property type="nucleotide sequence ID" value="NZ_CP073078.1"/>
</dbReference>
<dbReference type="PANTHER" id="PTHR12788:SF10">
    <property type="entry name" value="PROTEIN-TYROSINE SULFOTRANSFERASE"/>
    <property type="match status" value="1"/>
</dbReference>
<keyword evidence="1" id="KW-0808">Transferase</keyword>
<evidence type="ECO:0000256" key="1">
    <source>
        <dbReference type="ARBA" id="ARBA00022679"/>
    </source>
</evidence>
<dbReference type="KEGG" id="caul:KCG34_20435"/>
<reference evidence="3" key="1">
    <citation type="submission" date="2021-04" db="EMBL/GenBank/DDBJ databases">
        <title>The complete genome sequence of Caulobacter sp. S6.</title>
        <authorList>
            <person name="Tang Y."/>
            <person name="Ouyang W."/>
            <person name="Liu Q."/>
            <person name="Huang B."/>
            <person name="Guo Z."/>
            <person name="Lei P."/>
        </authorList>
    </citation>
    <scope>NUCLEOTIDE SEQUENCE</scope>
    <source>
        <strain evidence="3">S6</strain>
    </source>
</reference>
<sequence length="680" mass="75510">MVEPATQEPVGSLATALAHTRRLLAARPDLAEVQAREILAQVRHPEAELLLGVALRLQGDLAGARAVLVPLAAVQPRATEVHYEAGVVLGALGETRPAVAALTRATELNPKAPHAWRALGDQLTVLGETTAADAAYARQIQASVNDPVLMEAAQALVEGKLAVVEHLLRGFLKAHPTDVVAMRMLAEAGTRLGRYGDVEKILQTCLELAPSFIPARYNYAIVLYRQNRAAEALPQIEKLLADEPGNIGYRNLHAAALSLVGEYAQAIAIYEEVLKAAPEQPLIWLSYGHALRTSGRQAEAVSAYKRAIEQMPGLGEAYFSLANLKTVRFDSADIEAMRTQLQRPELSSSDQLHLHYALGKALEDEGDYAASFDHYAKGAALRRAETPYDAEEMTARRQRSQALFTKDFFAGRVGWGCDAPDPIFVVGLPRSGSTLIEQILSSHSAVEGTMELPDINAIALSLGHNAPKKKDRNYPASLAELEADQLRALGEEYLTRTRIQRKTGRPLFIDKMPNNFQHVGLIHLILPGAKIIDARRHPLATCFSAFKQHFAKGQNYTYDLDELGRYYRDYVALMDHFDEVLPGRIHRVYYERMVEDQEAEVRRLLDYCGLPFEDACLRFYENERAVRTASSEQVRRPIFREGLDQWRRYEPWLGPLKDVLGPVLEAYPQPLARVEAPPSK</sequence>
<proteinExistence type="predicted"/>
<keyword evidence="4" id="KW-1185">Reference proteome</keyword>
<dbReference type="Pfam" id="PF14559">
    <property type="entry name" value="TPR_19"/>
    <property type="match status" value="1"/>
</dbReference>
<dbReference type="Pfam" id="PF13469">
    <property type="entry name" value="Sulfotransfer_3"/>
    <property type="match status" value="1"/>
</dbReference>
<dbReference type="InterPro" id="IPR019734">
    <property type="entry name" value="TPR_rpt"/>
</dbReference>
<dbReference type="Proteomes" id="UP000676409">
    <property type="component" value="Chromosome"/>
</dbReference>
<dbReference type="SUPFAM" id="SSF52540">
    <property type="entry name" value="P-loop containing nucleoside triphosphate hydrolases"/>
    <property type="match status" value="1"/>
</dbReference>
<name>A0A975FY77_9CAUL</name>
<dbReference type="InterPro" id="IPR027417">
    <property type="entry name" value="P-loop_NTPase"/>
</dbReference>
<dbReference type="SMART" id="SM00028">
    <property type="entry name" value="TPR"/>
    <property type="match status" value="7"/>
</dbReference>
<dbReference type="InterPro" id="IPR011990">
    <property type="entry name" value="TPR-like_helical_dom_sf"/>
</dbReference>